<comment type="caution">
    <text evidence="1">The sequence shown here is derived from an EMBL/GenBank/DDBJ whole genome shotgun (WGS) entry which is preliminary data.</text>
</comment>
<evidence type="ECO:0000313" key="1">
    <source>
        <dbReference type="EMBL" id="KKZ14983.1"/>
    </source>
</evidence>
<protein>
    <submittedName>
        <fullName evidence="1">Uncharacterized protein</fullName>
    </submittedName>
</protein>
<gene>
    <name evidence="1" type="ORF">TH68_02850</name>
</gene>
<dbReference type="AlphaFoldDB" id="A0A6N3X9B7"/>
<sequence>MADNTKEANGAVTVVVAEGDGYLVGSSSSARVTVNDGPTLSLRLDPASGNEGYSGYSEVDVTISLSSTRSAATAFDFCVKNTGTATFRKDSGGQARDFDIVNYFDGTELRMNDENCHNYTINGNSGSSQVKLRIFGDSTAEADETVIL</sequence>
<accession>A0A6N3X9B7</accession>
<feature type="non-terminal residue" evidence="1">
    <location>
        <position position="148"/>
    </location>
</feature>
<proteinExistence type="predicted"/>
<evidence type="ECO:0000313" key="2">
    <source>
        <dbReference type="Proteomes" id="UP000035054"/>
    </source>
</evidence>
<reference evidence="1 2" key="1">
    <citation type="submission" date="2015-01" db="EMBL/GenBank/DDBJ databases">
        <title>Lifestyle Evolution in Cyanobacterial Symbionts of Sponges.</title>
        <authorList>
            <person name="Burgsdorf I."/>
            <person name="Slaby B.M."/>
            <person name="Handley K.M."/>
            <person name="Haber M."/>
            <person name="Blom J."/>
            <person name="Marshall C.W."/>
            <person name="Gilbert J.A."/>
            <person name="Hentschel U."/>
            <person name="Steindler L."/>
        </authorList>
    </citation>
    <scope>NUCLEOTIDE SEQUENCE [LARGE SCALE GENOMIC DNA]</scope>
    <source>
        <strain evidence="1">142</strain>
    </source>
</reference>
<dbReference type="Proteomes" id="UP000035054">
    <property type="component" value="Unassembled WGS sequence"/>
</dbReference>
<name>A0A6N3X9B7_9SYNE</name>
<organism evidence="1 2">
    <name type="scientific">Candidatus Synechococcus spongiarum 142</name>
    <dbReference type="NCBI Taxonomy" id="1608213"/>
    <lineage>
        <taxon>Bacteria</taxon>
        <taxon>Bacillati</taxon>
        <taxon>Cyanobacteriota</taxon>
        <taxon>Cyanophyceae</taxon>
        <taxon>Synechococcales</taxon>
        <taxon>Synechococcaceae</taxon>
        <taxon>Synechococcus</taxon>
    </lineage>
</organism>
<dbReference type="EMBL" id="JXUO01000088">
    <property type="protein sequence ID" value="KKZ14983.1"/>
    <property type="molecule type" value="Genomic_DNA"/>
</dbReference>